<name>A0AAD1UPZ6_EUPCR</name>
<feature type="coiled-coil region" evidence="1">
    <location>
        <begin position="324"/>
        <end position="351"/>
    </location>
</feature>
<dbReference type="Proteomes" id="UP001295684">
    <property type="component" value="Unassembled WGS sequence"/>
</dbReference>
<evidence type="ECO:0000256" key="1">
    <source>
        <dbReference type="SAM" id="Coils"/>
    </source>
</evidence>
<dbReference type="PANTHER" id="PTHR10555:SF170">
    <property type="entry name" value="FI18122P1"/>
    <property type="match status" value="1"/>
</dbReference>
<dbReference type="InterPro" id="IPR001683">
    <property type="entry name" value="PX_dom"/>
</dbReference>
<organism evidence="4 5">
    <name type="scientific">Euplotes crassus</name>
    <dbReference type="NCBI Taxonomy" id="5936"/>
    <lineage>
        <taxon>Eukaryota</taxon>
        <taxon>Sar</taxon>
        <taxon>Alveolata</taxon>
        <taxon>Ciliophora</taxon>
        <taxon>Intramacronucleata</taxon>
        <taxon>Spirotrichea</taxon>
        <taxon>Hypotrichia</taxon>
        <taxon>Euplotida</taxon>
        <taxon>Euplotidae</taxon>
        <taxon>Moneuplotes</taxon>
    </lineage>
</organism>
<dbReference type="CDD" id="cd06093">
    <property type="entry name" value="PX_domain"/>
    <property type="match status" value="1"/>
</dbReference>
<dbReference type="InterPro" id="IPR036871">
    <property type="entry name" value="PX_dom_sf"/>
</dbReference>
<feature type="compositionally biased region" description="Acidic residues" evidence="2">
    <location>
        <begin position="32"/>
        <end position="41"/>
    </location>
</feature>
<gene>
    <name evidence="4" type="ORF">ECRASSUSDP1_LOCUS10011</name>
</gene>
<proteinExistence type="predicted"/>
<sequence>MDIHPASRETQFMTSSDVSPSGNPPPGGYGSSDDDIEEVVDSGENNKFEFEVPYPDVQIEDSTWSVSQPTKMGHITYTVTGEDKDGPFEGSRRYKDFFSLRQALVKRWPGVYVPPIPPKQSVGNKKDKFIANRMYFLDIFMKKISKIPYLVQSEEFQRFSKPSGDITATFNTLGPISPQDLKERLENDLGVSSELDESVVNQSREQVNDFQSFLKKILPTLKALLEEAEKMVGAKENLNKRTGAIIDAMSFYESNGLSRFVDQDVTRMVVENPEDPEMKAKSDGIGKTFKNTFKDFYFWIRSSQMDVEAVIDAVSGRDKVVQNRVKLINKQKSEKNELDNINNKKKTLKSLFQSASSKQSRAVFLTTDIEKLENDAKELDVIIKMLNCYIAENIIPVFKEKQIKEYYEFLNFLARREINNSAATISFWSDFMKNENVSAASS</sequence>
<evidence type="ECO:0000313" key="4">
    <source>
        <dbReference type="EMBL" id="CAI2368715.1"/>
    </source>
</evidence>
<dbReference type="SUPFAM" id="SSF64268">
    <property type="entry name" value="PX domain"/>
    <property type="match status" value="1"/>
</dbReference>
<dbReference type="Pfam" id="PF00787">
    <property type="entry name" value="PX"/>
    <property type="match status" value="1"/>
</dbReference>
<protein>
    <recommendedName>
        <fullName evidence="3">PX domain-containing protein</fullName>
    </recommendedName>
</protein>
<dbReference type="GO" id="GO:0005768">
    <property type="term" value="C:endosome"/>
    <property type="evidence" value="ECO:0007669"/>
    <property type="project" value="TreeGrafter"/>
</dbReference>
<comment type="caution">
    <text evidence="4">The sequence shown here is derived from an EMBL/GenBank/DDBJ whole genome shotgun (WGS) entry which is preliminary data.</text>
</comment>
<keyword evidence="5" id="KW-1185">Reference proteome</keyword>
<evidence type="ECO:0000259" key="3">
    <source>
        <dbReference type="PROSITE" id="PS50195"/>
    </source>
</evidence>
<dbReference type="AlphaFoldDB" id="A0AAD1UPZ6"/>
<dbReference type="SMART" id="SM00312">
    <property type="entry name" value="PX"/>
    <property type="match status" value="1"/>
</dbReference>
<evidence type="ECO:0000313" key="5">
    <source>
        <dbReference type="Proteomes" id="UP001295684"/>
    </source>
</evidence>
<dbReference type="GO" id="GO:0035091">
    <property type="term" value="F:phosphatidylinositol binding"/>
    <property type="evidence" value="ECO:0007669"/>
    <property type="project" value="InterPro"/>
</dbReference>
<dbReference type="EMBL" id="CAMPGE010009855">
    <property type="protein sequence ID" value="CAI2368715.1"/>
    <property type="molecule type" value="Genomic_DNA"/>
</dbReference>
<dbReference type="PROSITE" id="PS50195">
    <property type="entry name" value="PX"/>
    <property type="match status" value="1"/>
</dbReference>
<dbReference type="PANTHER" id="PTHR10555">
    <property type="entry name" value="SORTING NEXIN"/>
    <property type="match status" value="1"/>
</dbReference>
<feature type="domain" description="PX" evidence="3">
    <location>
        <begin position="55"/>
        <end position="167"/>
    </location>
</feature>
<feature type="region of interest" description="Disordered" evidence="2">
    <location>
        <begin position="1"/>
        <end position="42"/>
    </location>
</feature>
<reference evidence="4" key="1">
    <citation type="submission" date="2023-07" db="EMBL/GenBank/DDBJ databases">
        <authorList>
            <consortium name="AG Swart"/>
            <person name="Singh M."/>
            <person name="Singh A."/>
            <person name="Seah K."/>
            <person name="Emmerich C."/>
        </authorList>
    </citation>
    <scope>NUCLEOTIDE SEQUENCE</scope>
    <source>
        <strain evidence="4">DP1</strain>
    </source>
</reference>
<dbReference type="Gene3D" id="3.30.1520.10">
    <property type="entry name" value="Phox-like domain"/>
    <property type="match status" value="1"/>
</dbReference>
<keyword evidence="1" id="KW-0175">Coiled coil</keyword>
<evidence type="ECO:0000256" key="2">
    <source>
        <dbReference type="SAM" id="MobiDB-lite"/>
    </source>
</evidence>
<accession>A0AAD1UPZ6</accession>